<dbReference type="OrthoDB" id="341858at2"/>
<dbReference type="InterPro" id="IPR050644">
    <property type="entry name" value="PG_Glycine_Bridge_Synth"/>
</dbReference>
<comment type="caution">
    <text evidence="8">The sequence shown here is derived from an EMBL/GenBank/DDBJ whole genome shotgun (WGS) entry which is preliminary data.</text>
</comment>
<evidence type="ECO:0000256" key="2">
    <source>
        <dbReference type="ARBA" id="ARBA00022679"/>
    </source>
</evidence>
<dbReference type="GO" id="GO:0071555">
    <property type="term" value="P:cell wall organization"/>
    <property type="evidence" value="ECO:0007669"/>
    <property type="project" value="UniProtKB-KW"/>
</dbReference>
<accession>A0A512E239</accession>
<keyword evidence="4" id="KW-0573">Peptidoglycan synthesis</keyword>
<dbReference type="GO" id="GO:0008360">
    <property type="term" value="P:regulation of cell shape"/>
    <property type="evidence" value="ECO:0007669"/>
    <property type="project" value="UniProtKB-KW"/>
</dbReference>
<evidence type="ECO:0000259" key="7">
    <source>
        <dbReference type="Pfam" id="PF13480"/>
    </source>
</evidence>
<keyword evidence="3" id="KW-0133">Cell shape</keyword>
<evidence type="ECO:0000256" key="4">
    <source>
        <dbReference type="ARBA" id="ARBA00022984"/>
    </source>
</evidence>
<keyword evidence="9" id="KW-1185">Reference proteome</keyword>
<sequence length="318" mass="36505">MTLPFNPFRIDWNDCTFGQWDALLARCKRPTLLQTWQYGIALAKVEGWKADFGIIHFEEKPVGLVQVQTRKLLPFLTACRIYRGPLWIYDEIPGEMLKLVLRMIRDRYLLRHGRPLVFHPELRDDPATRQRMSATGFRRWSEGYESVWLDLTPGSQAVRAGLHGKWRNQLHQAERHNLVLETETSAGKQFDWLMEHYLEDKIARNYRGPSPAFLRAMHGASADKPPLVVLRALHGGKPVAGVLLVRHGRAATYQVGWTNEQGRAVRAHHFLLWQSVLWLLEHSYTGFDLGGINETTSGIAQFKTRMGGKPFRLVGGYV</sequence>
<dbReference type="SUPFAM" id="SSF55729">
    <property type="entry name" value="Acyl-CoA N-acyltransferases (Nat)"/>
    <property type="match status" value="2"/>
</dbReference>
<dbReference type="InterPro" id="IPR038740">
    <property type="entry name" value="BioF2-like_GNAT_dom"/>
</dbReference>
<reference evidence="8 9" key="1">
    <citation type="submission" date="2019-07" db="EMBL/GenBank/DDBJ databases">
        <title>Whole genome shotgun sequence of Skermanella aerolata NBRC 106429.</title>
        <authorList>
            <person name="Hosoyama A."/>
            <person name="Uohara A."/>
            <person name="Ohji S."/>
            <person name="Ichikawa N."/>
        </authorList>
    </citation>
    <scope>NUCLEOTIDE SEQUENCE [LARGE SCALE GENOMIC DNA]</scope>
    <source>
        <strain evidence="8 9">NBRC 106429</strain>
    </source>
</reference>
<evidence type="ECO:0000256" key="5">
    <source>
        <dbReference type="ARBA" id="ARBA00023315"/>
    </source>
</evidence>
<keyword evidence="2" id="KW-0808">Transferase</keyword>
<gene>
    <name evidence="8" type="ORF">SAE02_69510</name>
</gene>
<dbReference type="RefSeq" id="WP_044436047.1">
    <property type="nucleotide sequence ID" value="NZ_BJYZ01000050.1"/>
</dbReference>
<dbReference type="PROSITE" id="PS51191">
    <property type="entry name" value="FEMABX"/>
    <property type="match status" value="1"/>
</dbReference>
<evidence type="ECO:0000256" key="3">
    <source>
        <dbReference type="ARBA" id="ARBA00022960"/>
    </source>
</evidence>
<dbReference type="InterPro" id="IPR016181">
    <property type="entry name" value="Acyl_CoA_acyltransferase"/>
</dbReference>
<evidence type="ECO:0000313" key="9">
    <source>
        <dbReference type="Proteomes" id="UP000321523"/>
    </source>
</evidence>
<protein>
    <recommendedName>
        <fullName evidence="7">BioF2-like acetyltransferase domain-containing protein</fullName>
    </recommendedName>
</protein>
<keyword evidence="6" id="KW-0961">Cell wall biogenesis/degradation</keyword>
<comment type="similarity">
    <text evidence="1">Belongs to the FemABX family.</text>
</comment>
<evidence type="ECO:0000256" key="6">
    <source>
        <dbReference type="ARBA" id="ARBA00023316"/>
    </source>
</evidence>
<dbReference type="GO" id="GO:0016755">
    <property type="term" value="F:aminoacyltransferase activity"/>
    <property type="evidence" value="ECO:0007669"/>
    <property type="project" value="InterPro"/>
</dbReference>
<proteinExistence type="inferred from homology"/>
<dbReference type="AlphaFoldDB" id="A0A512E239"/>
<dbReference type="Proteomes" id="UP000321523">
    <property type="component" value="Unassembled WGS sequence"/>
</dbReference>
<name>A0A512E239_9PROT</name>
<dbReference type="GO" id="GO:0009252">
    <property type="term" value="P:peptidoglycan biosynthetic process"/>
    <property type="evidence" value="ECO:0007669"/>
    <property type="project" value="UniProtKB-KW"/>
</dbReference>
<organism evidence="8 9">
    <name type="scientific">Skermanella aerolata</name>
    <dbReference type="NCBI Taxonomy" id="393310"/>
    <lineage>
        <taxon>Bacteria</taxon>
        <taxon>Pseudomonadati</taxon>
        <taxon>Pseudomonadota</taxon>
        <taxon>Alphaproteobacteria</taxon>
        <taxon>Rhodospirillales</taxon>
        <taxon>Azospirillaceae</taxon>
        <taxon>Skermanella</taxon>
    </lineage>
</organism>
<evidence type="ECO:0000256" key="1">
    <source>
        <dbReference type="ARBA" id="ARBA00009943"/>
    </source>
</evidence>
<dbReference type="Pfam" id="PF13480">
    <property type="entry name" value="Acetyltransf_6"/>
    <property type="match status" value="1"/>
</dbReference>
<dbReference type="PANTHER" id="PTHR36174:SF1">
    <property type="entry name" value="LIPID II:GLYCINE GLYCYLTRANSFERASE"/>
    <property type="match status" value="1"/>
</dbReference>
<feature type="domain" description="BioF2-like acetyltransferase" evidence="7">
    <location>
        <begin position="167"/>
        <end position="294"/>
    </location>
</feature>
<evidence type="ECO:0000313" key="8">
    <source>
        <dbReference type="EMBL" id="GEO42803.1"/>
    </source>
</evidence>
<dbReference type="PANTHER" id="PTHR36174">
    <property type="entry name" value="LIPID II:GLYCINE GLYCYLTRANSFERASE"/>
    <property type="match status" value="1"/>
</dbReference>
<dbReference type="Gene3D" id="3.40.630.30">
    <property type="match status" value="2"/>
</dbReference>
<dbReference type="InterPro" id="IPR003447">
    <property type="entry name" value="FEMABX"/>
</dbReference>
<dbReference type="EMBL" id="BJYZ01000050">
    <property type="protein sequence ID" value="GEO42803.1"/>
    <property type="molecule type" value="Genomic_DNA"/>
</dbReference>
<keyword evidence="5" id="KW-0012">Acyltransferase</keyword>